<dbReference type="PANTHER" id="PTHR35011">
    <property type="entry name" value="2,3-DIKETO-L-GULONATE TRAP TRANSPORTER SMALL PERMEASE PROTEIN YIAM"/>
    <property type="match status" value="1"/>
</dbReference>
<feature type="transmembrane region" description="Helical" evidence="9">
    <location>
        <begin position="90"/>
        <end position="111"/>
    </location>
</feature>
<comment type="caution">
    <text evidence="11">The sequence shown here is derived from an EMBL/GenBank/DDBJ whole genome shotgun (WGS) entry which is preliminary data.</text>
</comment>
<evidence type="ECO:0000256" key="8">
    <source>
        <dbReference type="ARBA" id="ARBA00038436"/>
    </source>
</evidence>
<evidence type="ECO:0000256" key="1">
    <source>
        <dbReference type="ARBA" id="ARBA00004429"/>
    </source>
</evidence>
<dbReference type="InterPro" id="IPR007387">
    <property type="entry name" value="TRAP_DctQ"/>
</dbReference>
<accession>V8GAX1</accession>
<dbReference type="PANTHER" id="PTHR35011:SF2">
    <property type="entry name" value="2,3-DIKETO-L-GULONATE TRAP TRANSPORTER SMALL PERMEASE PROTEIN YIAM"/>
    <property type="match status" value="1"/>
</dbReference>
<dbReference type="RefSeq" id="WP_023949117.1">
    <property type="nucleotide sequence ID" value="NZ_AYSV01000009.1"/>
</dbReference>
<evidence type="ECO:0000256" key="6">
    <source>
        <dbReference type="ARBA" id="ARBA00022989"/>
    </source>
</evidence>
<keyword evidence="4 9" id="KW-0997">Cell inner membrane</keyword>
<feature type="transmembrane region" description="Helical" evidence="9">
    <location>
        <begin position="131"/>
        <end position="153"/>
    </location>
</feature>
<evidence type="ECO:0000256" key="5">
    <source>
        <dbReference type="ARBA" id="ARBA00022692"/>
    </source>
</evidence>
<evidence type="ECO:0000256" key="2">
    <source>
        <dbReference type="ARBA" id="ARBA00022448"/>
    </source>
</evidence>
<comment type="subcellular location">
    <subcellularLocation>
        <location evidence="1 9">Cell inner membrane</location>
        <topology evidence="1 9">Multi-pass membrane protein</topology>
    </subcellularLocation>
</comment>
<dbReference type="InterPro" id="IPR055348">
    <property type="entry name" value="DctQ"/>
</dbReference>
<evidence type="ECO:0000313" key="12">
    <source>
        <dbReference type="Proteomes" id="UP000018766"/>
    </source>
</evidence>
<dbReference type="EMBL" id="AYSV01000009">
    <property type="protein sequence ID" value="ETD72877.1"/>
    <property type="molecule type" value="Genomic_DNA"/>
</dbReference>
<evidence type="ECO:0000256" key="7">
    <source>
        <dbReference type="ARBA" id="ARBA00023136"/>
    </source>
</evidence>
<organism evidence="11 12">
    <name type="scientific">Pelistega indica</name>
    <dbReference type="NCBI Taxonomy" id="1414851"/>
    <lineage>
        <taxon>Bacteria</taxon>
        <taxon>Pseudomonadati</taxon>
        <taxon>Pseudomonadota</taxon>
        <taxon>Betaproteobacteria</taxon>
        <taxon>Burkholderiales</taxon>
        <taxon>Alcaligenaceae</taxon>
        <taxon>Pelistega</taxon>
    </lineage>
</organism>
<comment type="subunit">
    <text evidence="9">The complex comprises the extracytoplasmic solute receptor protein and the two transmembrane proteins.</text>
</comment>
<reference evidence="11 12" key="1">
    <citation type="submission" date="2013-11" db="EMBL/GenBank/DDBJ databases">
        <title>Genomic analysis of Pelistega sp. HM-7.</title>
        <authorList>
            <person name="Kumbhare S.V."/>
            <person name="Shetty S.A."/>
            <person name="Sharma O."/>
            <person name="Dhotre D.P."/>
        </authorList>
    </citation>
    <scope>NUCLEOTIDE SEQUENCE [LARGE SCALE GENOMIC DNA]</scope>
    <source>
        <strain evidence="11 12">HM-7</strain>
    </source>
</reference>
<keyword evidence="2 9" id="KW-0813">Transport</keyword>
<gene>
    <name evidence="11" type="ORF">V757_01380</name>
</gene>
<protein>
    <recommendedName>
        <fullName evidence="9">TRAP transporter small permease protein</fullName>
    </recommendedName>
</protein>
<dbReference type="GO" id="GO:0005886">
    <property type="term" value="C:plasma membrane"/>
    <property type="evidence" value="ECO:0007669"/>
    <property type="project" value="UniProtKB-SubCell"/>
</dbReference>
<evidence type="ECO:0000256" key="9">
    <source>
        <dbReference type="RuleBase" id="RU369079"/>
    </source>
</evidence>
<dbReference type="Pfam" id="PF04290">
    <property type="entry name" value="DctQ"/>
    <property type="match status" value="1"/>
</dbReference>
<evidence type="ECO:0000313" key="11">
    <source>
        <dbReference type="EMBL" id="ETD72877.1"/>
    </source>
</evidence>
<dbReference type="PATRIC" id="fig|1414851.3.peg.295"/>
<comment type="function">
    <text evidence="9">Part of the tripartite ATP-independent periplasmic (TRAP) transport system.</text>
</comment>
<feature type="domain" description="Tripartite ATP-independent periplasmic transporters DctQ component" evidence="10">
    <location>
        <begin position="29"/>
        <end position="153"/>
    </location>
</feature>
<name>V8GAX1_9BURK</name>
<dbReference type="GO" id="GO:0022857">
    <property type="term" value="F:transmembrane transporter activity"/>
    <property type="evidence" value="ECO:0007669"/>
    <property type="project" value="UniProtKB-UniRule"/>
</dbReference>
<keyword evidence="7 9" id="KW-0472">Membrane</keyword>
<evidence type="ECO:0000256" key="3">
    <source>
        <dbReference type="ARBA" id="ARBA00022475"/>
    </source>
</evidence>
<keyword evidence="12" id="KW-1185">Reference proteome</keyword>
<evidence type="ECO:0000256" key="4">
    <source>
        <dbReference type="ARBA" id="ARBA00022519"/>
    </source>
</evidence>
<dbReference type="GO" id="GO:0015740">
    <property type="term" value="P:C4-dicarboxylate transport"/>
    <property type="evidence" value="ECO:0007669"/>
    <property type="project" value="TreeGrafter"/>
</dbReference>
<feature type="transmembrane region" description="Helical" evidence="9">
    <location>
        <begin position="51"/>
        <end position="69"/>
    </location>
</feature>
<dbReference type="Proteomes" id="UP000018766">
    <property type="component" value="Unassembled WGS sequence"/>
</dbReference>
<dbReference type="AlphaFoldDB" id="V8GAX1"/>
<feature type="transmembrane region" description="Helical" evidence="9">
    <location>
        <begin position="12"/>
        <end position="36"/>
    </location>
</feature>
<sequence length="164" mass="18659">MKSFTYWLDKTLFKLVSIAAQLLLLSAVIAGIYQVFARFVLHEPAAWTEPWTRSSLIWVVFLGVILAFRHGEMLRVDVINTFLSSNARRIVRHIANLLCAIFLGLLAWIGGNMTYRVRFQSIAGLDFSISWIYLAIPVGCTIALIALLVQWFSKEDSHHSQTME</sequence>
<evidence type="ECO:0000259" key="10">
    <source>
        <dbReference type="Pfam" id="PF04290"/>
    </source>
</evidence>
<keyword evidence="3" id="KW-1003">Cell membrane</keyword>
<proteinExistence type="inferred from homology"/>
<dbReference type="OrthoDB" id="2085311at2"/>
<keyword evidence="5 9" id="KW-0812">Transmembrane</keyword>
<keyword evidence="6 9" id="KW-1133">Transmembrane helix</keyword>
<comment type="similarity">
    <text evidence="8 9">Belongs to the TRAP transporter small permease family.</text>
</comment>